<accession>A0ABX2MLC6</accession>
<sequence length="139" mass="16133">MDFNLLVETANQQQTEEAFIQLISEVQQLEEMFLLMSPGNKEVPFFGEEDNKNWMYVYTSYPQLETNAPLIFQESVQLHYVKIPTHELLPWLVQHQEHGVYGVRINEGPFGFWISLSDLRNLISETGVSVEQVTSPKNE</sequence>
<protein>
    <recommendedName>
        <fullName evidence="3">SseB protein N-terminal domain-containing protein</fullName>
    </recommendedName>
</protein>
<name>A0ABX2MLC6_9BACL</name>
<dbReference type="GeneID" id="97131503"/>
<keyword evidence="2" id="KW-1185">Reference proteome</keyword>
<evidence type="ECO:0000313" key="2">
    <source>
        <dbReference type="Proteomes" id="UP000577724"/>
    </source>
</evidence>
<evidence type="ECO:0000313" key="1">
    <source>
        <dbReference type="EMBL" id="NUU54864.1"/>
    </source>
</evidence>
<dbReference type="RefSeq" id="WP_175381802.1">
    <property type="nucleotide sequence ID" value="NZ_CBCRYD010000039.1"/>
</dbReference>
<evidence type="ECO:0008006" key="3">
    <source>
        <dbReference type="Google" id="ProtNLM"/>
    </source>
</evidence>
<organism evidence="1 2">
    <name type="scientific">Paenibacillus taichungensis</name>
    <dbReference type="NCBI Taxonomy" id="484184"/>
    <lineage>
        <taxon>Bacteria</taxon>
        <taxon>Bacillati</taxon>
        <taxon>Bacillota</taxon>
        <taxon>Bacilli</taxon>
        <taxon>Bacillales</taxon>
        <taxon>Paenibacillaceae</taxon>
        <taxon>Paenibacillus</taxon>
    </lineage>
</organism>
<gene>
    <name evidence="1" type="ORF">HP548_12330</name>
</gene>
<dbReference type="EMBL" id="JABMCC010000107">
    <property type="protein sequence ID" value="NUU54864.1"/>
    <property type="molecule type" value="Genomic_DNA"/>
</dbReference>
<comment type="caution">
    <text evidence="1">The sequence shown here is derived from an EMBL/GenBank/DDBJ whole genome shotgun (WGS) entry which is preliminary data.</text>
</comment>
<reference evidence="1 2" key="1">
    <citation type="submission" date="2020-05" db="EMBL/GenBank/DDBJ databases">
        <title>Genome Sequencing of Type Strains.</title>
        <authorList>
            <person name="Lemaire J.F."/>
            <person name="Inderbitzin P."/>
            <person name="Gregorio O.A."/>
            <person name="Collins S.B."/>
            <person name="Wespe N."/>
            <person name="Knight-Connoni V."/>
        </authorList>
    </citation>
    <scope>NUCLEOTIDE SEQUENCE [LARGE SCALE GENOMIC DNA]</scope>
    <source>
        <strain evidence="1 2">DSM 19942</strain>
    </source>
</reference>
<proteinExistence type="predicted"/>
<dbReference type="Proteomes" id="UP000577724">
    <property type="component" value="Unassembled WGS sequence"/>
</dbReference>